<proteinExistence type="predicted"/>
<dbReference type="AlphaFoldDB" id="A0A7J6EJ69"/>
<dbReference type="Proteomes" id="UP000525078">
    <property type="component" value="Unassembled WGS sequence"/>
</dbReference>
<name>A0A7J6EJ69_CANSA</name>
<evidence type="ECO:0000256" key="1">
    <source>
        <dbReference type="SAM" id="MobiDB-lite"/>
    </source>
</evidence>
<protein>
    <recommendedName>
        <fullName evidence="5">Transmembrane protein</fullName>
    </recommendedName>
</protein>
<feature type="compositionally biased region" description="Polar residues" evidence="1">
    <location>
        <begin position="14"/>
        <end position="28"/>
    </location>
</feature>
<dbReference type="PANTHER" id="PTHR34189:SF4">
    <property type="entry name" value="TRANSMEMBRANE PROTEIN"/>
    <property type="match status" value="1"/>
</dbReference>
<evidence type="ECO:0008006" key="5">
    <source>
        <dbReference type="Google" id="ProtNLM"/>
    </source>
</evidence>
<keyword evidence="2" id="KW-0472">Membrane</keyword>
<evidence type="ECO:0000256" key="2">
    <source>
        <dbReference type="SAM" id="Phobius"/>
    </source>
</evidence>
<sequence>MYRSASWNRVSDEYNTVQSPPSMRTTSSFEEEDEQLPLYDMQMGDMAKKERARLKLAENAVHLIPLVLLFCAFILWFFSTTPPDKRLNNLYTSMEYDGRYNKGELISARIEGFMSIEGEIDNDSDGTQTGIIPTVDLRYTKSPRLISHKTSKNINN</sequence>
<evidence type="ECO:0000313" key="3">
    <source>
        <dbReference type="EMBL" id="KAF4358421.1"/>
    </source>
</evidence>
<accession>A0A7J6EJ69</accession>
<comment type="caution">
    <text evidence="3">The sequence shown here is derived from an EMBL/GenBank/DDBJ whole genome shotgun (WGS) entry which is preliminary data.</text>
</comment>
<keyword evidence="2" id="KW-0812">Transmembrane</keyword>
<organism evidence="3 4">
    <name type="scientific">Cannabis sativa</name>
    <name type="common">Hemp</name>
    <name type="synonym">Marijuana</name>
    <dbReference type="NCBI Taxonomy" id="3483"/>
    <lineage>
        <taxon>Eukaryota</taxon>
        <taxon>Viridiplantae</taxon>
        <taxon>Streptophyta</taxon>
        <taxon>Embryophyta</taxon>
        <taxon>Tracheophyta</taxon>
        <taxon>Spermatophyta</taxon>
        <taxon>Magnoliopsida</taxon>
        <taxon>eudicotyledons</taxon>
        <taxon>Gunneridae</taxon>
        <taxon>Pentapetalae</taxon>
        <taxon>rosids</taxon>
        <taxon>fabids</taxon>
        <taxon>Rosales</taxon>
        <taxon>Cannabaceae</taxon>
        <taxon>Cannabis</taxon>
    </lineage>
</organism>
<gene>
    <name evidence="3" type="ORF">F8388_018285</name>
</gene>
<evidence type="ECO:0000313" key="4">
    <source>
        <dbReference type="Proteomes" id="UP000525078"/>
    </source>
</evidence>
<reference evidence="3 4" key="1">
    <citation type="journal article" date="2020" name="bioRxiv">
        <title>Sequence and annotation of 42 cannabis genomes reveals extensive copy number variation in cannabinoid synthesis and pathogen resistance genes.</title>
        <authorList>
            <person name="Mckernan K.J."/>
            <person name="Helbert Y."/>
            <person name="Kane L.T."/>
            <person name="Ebling H."/>
            <person name="Zhang L."/>
            <person name="Liu B."/>
            <person name="Eaton Z."/>
            <person name="Mclaughlin S."/>
            <person name="Kingan S."/>
            <person name="Baybayan P."/>
            <person name="Concepcion G."/>
            <person name="Jordan M."/>
            <person name="Riva A."/>
            <person name="Barbazuk W."/>
            <person name="Harkins T."/>
        </authorList>
    </citation>
    <scope>NUCLEOTIDE SEQUENCE [LARGE SCALE GENOMIC DNA]</scope>
    <source>
        <strain evidence="4">cv. Jamaican Lion 4</strain>
        <tissue evidence="3">Leaf</tissue>
    </source>
</reference>
<keyword evidence="2" id="KW-1133">Transmembrane helix</keyword>
<dbReference type="PANTHER" id="PTHR34189">
    <property type="entry name" value="TRANSMEMBRANE PROTEIN"/>
    <property type="match status" value="1"/>
</dbReference>
<feature type="transmembrane region" description="Helical" evidence="2">
    <location>
        <begin position="56"/>
        <end position="78"/>
    </location>
</feature>
<dbReference type="EMBL" id="JAATIP010000226">
    <property type="protein sequence ID" value="KAF4358421.1"/>
    <property type="molecule type" value="Genomic_DNA"/>
</dbReference>
<feature type="region of interest" description="Disordered" evidence="1">
    <location>
        <begin position="14"/>
        <end position="34"/>
    </location>
</feature>